<protein>
    <submittedName>
        <fullName evidence="1">Uncharacterized protein</fullName>
    </submittedName>
</protein>
<reference evidence="1 2" key="1">
    <citation type="submission" date="2017-10" db="EMBL/GenBank/DDBJ databases">
        <title>Bifidobacterium genomics.</title>
        <authorList>
            <person name="Lugli G.A."/>
            <person name="Milani C."/>
            <person name="Mancabelli L."/>
        </authorList>
    </citation>
    <scope>NUCLEOTIDE SEQUENCE [LARGE SCALE GENOMIC DNA]</scope>
    <source>
        <strain evidence="1 2">1542B</strain>
    </source>
</reference>
<evidence type="ECO:0000313" key="2">
    <source>
        <dbReference type="Proteomes" id="UP000233727"/>
    </source>
</evidence>
<accession>A0A2N3QMH3</accession>
<dbReference type="Proteomes" id="UP000233727">
    <property type="component" value="Unassembled WGS sequence"/>
</dbReference>
<comment type="caution">
    <text evidence="1">The sequence shown here is derived from an EMBL/GenBank/DDBJ whole genome shotgun (WGS) entry which is preliminary data.</text>
</comment>
<dbReference type="EMBL" id="PCGY01000011">
    <property type="protein sequence ID" value="PKU92896.1"/>
    <property type="molecule type" value="Genomic_DNA"/>
</dbReference>
<proteinExistence type="predicted"/>
<evidence type="ECO:0000313" key="1">
    <source>
        <dbReference type="EMBL" id="PKU92896.1"/>
    </source>
</evidence>
<sequence>MNTITMGQPARRDTPPATLDGTARRVLQCLLAADATGNGGTVVAVGMRRLRRRLGVRPSDVMLAVRALTDAGLVTDITGATADRAARQARARLAAGEDDGPVRVFRLETRQSRGGAR</sequence>
<gene>
    <name evidence="1" type="ORF">CQR47_0746</name>
</gene>
<dbReference type="RefSeq" id="WP_101455016.1">
    <property type="nucleotide sequence ID" value="NZ_PCGY01000011.1"/>
</dbReference>
<organism evidence="1 2">
    <name type="scientific">Bifidobacterium thermophilum</name>
    <dbReference type="NCBI Taxonomy" id="33905"/>
    <lineage>
        <taxon>Bacteria</taxon>
        <taxon>Bacillati</taxon>
        <taxon>Actinomycetota</taxon>
        <taxon>Actinomycetes</taxon>
        <taxon>Bifidobacteriales</taxon>
        <taxon>Bifidobacteriaceae</taxon>
        <taxon>Bifidobacterium</taxon>
    </lineage>
</organism>
<dbReference type="AlphaFoldDB" id="A0A2N3QMH3"/>
<name>A0A2N3QMH3_9BIFI</name>